<dbReference type="SUPFAM" id="SSF52833">
    <property type="entry name" value="Thioredoxin-like"/>
    <property type="match status" value="1"/>
</dbReference>
<comment type="caution">
    <text evidence="1">The sequence shown here is derived from an EMBL/GenBank/DDBJ whole genome shotgun (WGS) entry which is preliminary data.</text>
</comment>
<evidence type="ECO:0000313" key="2">
    <source>
        <dbReference type="Proteomes" id="UP000245489"/>
    </source>
</evidence>
<dbReference type="RefSeq" id="WP_109743052.1">
    <property type="nucleotide sequence ID" value="NZ_QGGO01000011.1"/>
</dbReference>
<protein>
    <recommendedName>
        <fullName evidence="3">Thioredoxin-like protein</fullName>
    </recommendedName>
</protein>
<evidence type="ECO:0000313" key="1">
    <source>
        <dbReference type="EMBL" id="PWK26474.1"/>
    </source>
</evidence>
<accession>A0A316E7P1</accession>
<dbReference type="InterPro" id="IPR036249">
    <property type="entry name" value="Thioredoxin-like_sf"/>
</dbReference>
<dbReference type="EMBL" id="QGGO01000011">
    <property type="protein sequence ID" value="PWK26474.1"/>
    <property type="molecule type" value="Genomic_DNA"/>
</dbReference>
<dbReference type="AlphaFoldDB" id="A0A316E7P1"/>
<dbReference type="Proteomes" id="UP000245489">
    <property type="component" value="Unassembled WGS sequence"/>
</dbReference>
<name>A0A316E7P1_9BACT</name>
<sequence>MKKIIFFALFLPPFSQNIFGIDYFKGSFKTALDSAKKSEKLIFMNIAATWSGASNRMEESVFRDTETENQIVADYLPIRFDASSEEGLKIQQQFGITALPAYLVINNQGQIVRLRIGEISLEAFRTFLKDAIKEPKGYQNLEKETLESFNSSLKTSNDYSWSAYNLNYLISKPEVALTLYSANNYRPKGVAQKLEVFNILLNCARKAGKNNNIALLNELQLYAEKIGFTGREKTTFELFYHLERNDAENVQKSLIEFGNNKDRFSDFQFTGVVFSELVRCMSEIYYRTADSETLLATLEKINVQNTYFERVYPERIYKYYKSILLTKVGHLEEAKVIAKTIMKTYEFVPADKNYDETITELEKIVDERE</sequence>
<keyword evidence="2" id="KW-1185">Reference proteome</keyword>
<dbReference type="Gene3D" id="3.40.30.10">
    <property type="entry name" value="Glutaredoxin"/>
    <property type="match status" value="1"/>
</dbReference>
<proteinExistence type="predicted"/>
<organism evidence="1 2">
    <name type="scientific">Arcicella aurantiaca</name>
    <dbReference type="NCBI Taxonomy" id="591202"/>
    <lineage>
        <taxon>Bacteria</taxon>
        <taxon>Pseudomonadati</taxon>
        <taxon>Bacteroidota</taxon>
        <taxon>Cytophagia</taxon>
        <taxon>Cytophagales</taxon>
        <taxon>Flectobacillaceae</taxon>
        <taxon>Arcicella</taxon>
    </lineage>
</organism>
<gene>
    <name evidence="1" type="ORF">LV89_02319</name>
</gene>
<evidence type="ECO:0008006" key="3">
    <source>
        <dbReference type="Google" id="ProtNLM"/>
    </source>
</evidence>
<reference evidence="1 2" key="1">
    <citation type="submission" date="2018-05" db="EMBL/GenBank/DDBJ databases">
        <title>Genomic Encyclopedia of Archaeal and Bacterial Type Strains, Phase II (KMG-II): from individual species to whole genera.</title>
        <authorList>
            <person name="Goeker M."/>
        </authorList>
    </citation>
    <scope>NUCLEOTIDE SEQUENCE [LARGE SCALE GENOMIC DNA]</scope>
    <source>
        <strain evidence="1 2">DSM 22214</strain>
    </source>
</reference>